<protein>
    <submittedName>
        <fullName evidence="1">Uncharacterized protein</fullName>
    </submittedName>
</protein>
<sequence>MNCTSIDCEYCNQEYCSDERRDTDGLEDFEDLEVA</sequence>
<proteinExistence type="predicted"/>
<reference evidence="1" key="1">
    <citation type="journal article" date="2015" name="Nature">
        <title>Complex archaea that bridge the gap between prokaryotes and eukaryotes.</title>
        <authorList>
            <person name="Spang A."/>
            <person name="Saw J.H."/>
            <person name="Jorgensen S.L."/>
            <person name="Zaremba-Niedzwiedzka K."/>
            <person name="Martijn J."/>
            <person name="Lind A.E."/>
            <person name="van Eijk R."/>
            <person name="Schleper C."/>
            <person name="Guy L."/>
            <person name="Ettema T.J."/>
        </authorList>
    </citation>
    <scope>NUCLEOTIDE SEQUENCE</scope>
</reference>
<name>A0A0F9R9C9_9ZZZZ</name>
<dbReference type="EMBL" id="LAZR01003859">
    <property type="protein sequence ID" value="KKN14033.1"/>
    <property type="molecule type" value="Genomic_DNA"/>
</dbReference>
<gene>
    <name evidence="1" type="ORF">LCGC14_1000290</name>
</gene>
<comment type="caution">
    <text evidence="1">The sequence shown here is derived from an EMBL/GenBank/DDBJ whole genome shotgun (WGS) entry which is preliminary data.</text>
</comment>
<organism evidence="1">
    <name type="scientific">marine sediment metagenome</name>
    <dbReference type="NCBI Taxonomy" id="412755"/>
    <lineage>
        <taxon>unclassified sequences</taxon>
        <taxon>metagenomes</taxon>
        <taxon>ecological metagenomes</taxon>
    </lineage>
</organism>
<dbReference type="AlphaFoldDB" id="A0A0F9R9C9"/>
<evidence type="ECO:0000313" key="1">
    <source>
        <dbReference type="EMBL" id="KKN14033.1"/>
    </source>
</evidence>
<accession>A0A0F9R9C9</accession>